<dbReference type="EMBL" id="JAGIBU010000004">
    <property type="protein sequence ID" value="MBS7824761.1"/>
    <property type="molecule type" value="Genomic_DNA"/>
</dbReference>
<dbReference type="InterPro" id="IPR005182">
    <property type="entry name" value="YdbS-like_PH"/>
</dbReference>
<organism evidence="3 4">
    <name type="scientific">Wohlfahrtiimonas chitiniclastica</name>
    <dbReference type="NCBI Taxonomy" id="400946"/>
    <lineage>
        <taxon>Bacteria</taxon>
        <taxon>Pseudomonadati</taxon>
        <taxon>Pseudomonadota</taxon>
        <taxon>Gammaproteobacteria</taxon>
        <taxon>Cardiobacteriales</taxon>
        <taxon>Ignatzschineriaceae</taxon>
        <taxon>Wohlfahrtiimonas</taxon>
    </lineage>
</organism>
<gene>
    <name evidence="3" type="ORF">J7561_06025</name>
</gene>
<dbReference type="Proteomes" id="UP000680020">
    <property type="component" value="Unassembled WGS sequence"/>
</dbReference>
<protein>
    <submittedName>
        <fullName evidence="3">PH domain-containing protein</fullName>
    </submittedName>
</protein>
<comment type="caution">
    <text evidence="3">The sequence shown here is derived from an EMBL/GenBank/DDBJ whole genome shotgun (WGS) entry which is preliminary data.</text>
</comment>
<feature type="domain" description="YdbS-like PH" evidence="2">
    <location>
        <begin position="126"/>
        <end position="194"/>
    </location>
</feature>
<sequence length="204" mass="23162">MFLNHREEELAHNESLLLSQYTHWWIFVVPGLWLLAGIYLALNAALHGSFSLYSLLMWPAPQSGTGLSYTVQSYLAMGSEVVQAHLPHSMYEFLNGIQLHPRKWLSQLVLLYALYRLVRATLTFLTTKVMVTDQRILVVTGLFRPQRVEFPRLHVDAFHIKKGLLSRFMDVGTLIIQASGGLTARLPAIKMPEALTTCVVENEK</sequence>
<accession>A0AB35BZ30</accession>
<keyword evidence="1" id="KW-0472">Membrane</keyword>
<keyword evidence="1" id="KW-1133">Transmembrane helix</keyword>
<evidence type="ECO:0000256" key="1">
    <source>
        <dbReference type="SAM" id="Phobius"/>
    </source>
</evidence>
<feature type="transmembrane region" description="Helical" evidence="1">
    <location>
        <begin position="24"/>
        <end position="46"/>
    </location>
</feature>
<evidence type="ECO:0000313" key="4">
    <source>
        <dbReference type="Proteomes" id="UP000680020"/>
    </source>
</evidence>
<evidence type="ECO:0000313" key="3">
    <source>
        <dbReference type="EMBL" id="MBS7824761.1"/>
    </source>
</evidence>
<proteinExistence type="predicted"/>
<keyword evidence="1" id="KW-0812">Transmembrane</keyword>
<dbReference type="RefSeq" id="WP_213403940.1">
    <property type="nucleotide sequence ID" value="NZ_JAGIBT010000005.1"/>
</dbReference>
<reference evidence="3" key="1">
    <citation type="submission" date="2021-03" db="EMBL/GenBank/DDBJ databases">
        <title>Identification and antibiotic profiling of Wohlfahrtiimonas chitiniclastica, an underestimated human pathogen.</title>
        <authorList>
            <person name="Kopf A."/>
            <person name="Bunk B."/>
            <person name="Coldewey S."/>
            <person name="Gunzer F."/>
            <person name="Riedel T."/>
            <person name="Schroettner P."/>
        </authorList>
    </citation>
    <scope>NUCLEOTIDE SEQUENCE</scope>
    <source>
        <strain evidence="3">DSM 100917</strain>
    </source>
</reference>
<name>A0AB35BZ30_9GAMM</name>
<dbReference type="AlphaFoldDB" id="A0AB35BZ30"/>
<evidence type="ECO:0000259" key="2">
    <source>
        <dbReference type="Pfam" id="PF03703"/>
    </source>
</evidence>
<dbReference type="Pfam" id="PF03703">
    <property type="entry name" value="bPH_2"/>
    <property type="match status" value="1"/>
</dbReference>